<feature type="transmembrane region" description="Helical" evidence="1">
    <location>
        <begin position="79"/>
        <end position="101"/>
    </location>
</feature>
<keyword evidence="1" id="KW-0472">Membrane</keyword>
<name>A0A918S0S3_9GAMM</name>
<sequence>MTIEFNAAQHDMRSGYFGGAPGMLVSGLVWLLAGLVGLVVSQKASVFTLFIGGMAIHPVGSLLAKWLGRRGKHMPGNPLLPLALETTILLFIGLFLAFAMLQINSQYFYPVMLLIIGGRYLMFSSLYGMRMYWVIGGLLAISGAACFVLQVAFLVGAFVGGVIEVLGAAVIFNLARREAPL</sequence>
<dbReference type="RefSeq" id="WP_229794331.1">
    <property type="nucleotide sequence ID" value="NZ_BMXA01000008.1"/>
</dbReference>
<gene>
    <name evidence="2" type="ORF">GCM10008090_31820</name>
</gene>
<evidence type="ECO:0000313" key="2">
    <source>
        <dbReference type="EMBL" id="GHA19748.1"/>
    </source>
</evidence>
<dbReference type="Pfam" id="PF22765">
    <property type="entry name" value="DUF7010"/>
    <property type="match status" value="1"/>
</dbReference>
<feature type="transmembrane region" description="Helical" evidence="1">
    <location>
        <begin position="157"/>
        <end position="175"/>
    </location>
</feature>
<proteinExistence type="predicted"/>
<protein>
    <submittedName>
        <fullName evidence="2">Uncharacterized protein</fullName>
    </submittedName>
</protein>
<feature type="transmembrane region" description="Helical" evidence="1">
    <location>
        <begin position="20"/>
        <end position="40"/>
    </location>
</feature>
<organism evidence="2 3">
    <name type="scientific">Arenicella chitinivorans</name>
    <dbReference type="NCBI Taxonomy" id="1329800"/>
    <lineage>
        <taxon>Bacteria</taxon>
        <taxon>Pseudomonadati</taxon>
        <taxon>Pseudomonadota</taxon>
        <taxon>Gammaproteobacteria</taxon>
        <taxon>Arenicellales</taxon>
        <taxon>Arenicellaceae</taxon>
        <taxon>Arenicella</taxon>
    </lineage>
</organism>
<feature type="transmembrane region" description="Helical" evidence="1">
    <location>
        <begin position="46"/>
        <end position="67"/>
    </location>
</feature>
<dbReference type="Proteomes" id="UP000614811">
    <property type="component" value="Unassembled WGS sequence"/>
</dbReference>
<keyword evidence="1" id="KW-1133">Transmembrane helix</keyword>
<feature type="transmembrane region" description="Helical" evidence="1">
    <location>
        <begin position="107"/>
        <end position="124"/>
    </location>
</feature>
<evidence type="ECO:0000313" key="3">
    <source>
        <dbReference type="Proteomes" id="UP000614811"/>
    </source>
</evidence>
<evidence type="ECO:0000256" key="1">
    <source>
        <dbReference type="SAM" id="Phobius"/>
    </source>
</evidence>
<dbReference type="EMBL" id="BMXA01000008">
    <property type="protein sequence ID" value="GHA19748.1"/>
    <property type="molecule type" value="Genomic_DNA"/>
</dbReference>
<comment type="caution">
    <text evidence="2">The sequence shown here is derived from an EMBL/GenBank/DDBJ whole genome shotgun (WGS) entry which is preliminary data.</text>
</comment>
<reference evidence="2" key="2">
    <citation type="submission" date="2020-09" db="EMBL/GenBank/DDBJ databases">
        <authorList>
            <person name="Sun Q."/>
            <person name="Kim S."/>
        </authorList>
    </citation>
    <scope>NUCLEOTIDE SEQUENCE</scope>
    <source>
        <strain evidence="2">KCTC 12711</strain>
    </source>
</reference>
<dbReference type="AlphaFoldDB" id="A0A918S0S3"/>
<feature type="transmembrane region" description="Helical" evidence="1">
    <location>
        <begin position="131"/>
        <end position="151"/>
    </location>
</feature>
<keyword evidence="3" id="KW-1185">Reference proteome</keyword>
<keyword evidence="1" id="KW-0812">Transmembrane</keyword>
<dbReference type="InterPro" id="IPR053824">
    <property type="entry name" value="DUF7010"/>
</dbReference>
<accession>A0A918S0S3</accession>
<reference evidence="2" key="1">
    <citation type="journal article" date="2014" name="Int. J. Syst. Evol. Microbiol.">
        <title>Complete genome sequence of Corynebacterium casei LMG S-19264T (=DSM 44701T), isolated from a smear-ripened cheese.</title>
        <authorList>
            <consortium name="US DOE Joint Genome Institute (JGI-PGF)"/>
            <person name="Walter F."/>
            <person name="Albersmeier A."/>
            <person name="Kalinowski J."/>
            <person name="Ruckert C."/>
        </authorList>
    </citation>
    <scope>NUCLEOTIDE SEQUENCE</scope>
    <source>
        <strain evidence="2">KCTC 12711</strain>
    </source>
</reference>